<reference evidence="2" key="1">
    <citation type="submission" date="2020-07" db="EMBL/GenBank/DDBJ databases">
        <title>Genome sequence and genetic diversity analysis of an under-domesticated orphan crop, white fonio (Digitaria exilis).</title>
        <authorList>
            <person name="Bennetzen J.L."/>
            <person name="Chen S."/>
            <person name="Ma X."/>
            <person name="Wang X."/>
            <person name="Yssel A.E.J."/>
            <person name="Chaluvadi S.R."/>
            <person name="Johnson M."/>
            <person name="Gangashetty P."/>
            <person name="Hamidou F."/>
            <person name="Sanogo M.D."/>
            <person name="Zwaenepoel A."/>
            <person name="Wallace J."/>
            <person name="Van De Peer Y."/>
            <person name="Van Deynze A."/>
        </authorList>
    </citation>
    <scope>NUCLEOTIDE SEQUENCE</scope>
    <source>
        <tissue evidence="2">Leaves</tissue>
    </source>
</reference>
<dbReference type="PROSITE" id="PS50144">
    <property type="entry name" value="MATH"/>
    <property type="match status" value="1"/>
</dbReference>
<organism evidence="2 3">
    <name type="scientific">Digitaria exilis</name>
    <dbReference type="NCBI Taxonomy" id="1010633"/>
    <lineage>
        <taxon>Eukaryota</taxon>
        <taxon>Viridiplantae</taxon>
        <taxon>Streptophyta</taxon>
        <taxon>Embryophyta</taxon>
        <taxon>Tracheophyta</taxon>
        <taxon>Spermatophyta</taxon>
        <taxon>Magnoliopsida</taxon>
        <taxon>Liliopsida</taxon>
        <taxon>Poales</taxon>
        <taxon>Poaceae</taxon>
        <taxon>PACMAD clade</taxon>
        <taxon>Panicoideae</taxon>
        <taxon>Panicodae</taxon>
        <taxon>Paniceae</taxon>
        <taxon>Anthephorinae</taxon>
        <taxon>Digitaria</taxon>
    </lineage>
</organism>
<dbReference type="CDD" id="cd00121">
    <property type="entry name" value="MATH"/>
    <property type="match status" value="1"/>
</dbReference>
<dbReference type="EMBL" id="JACEFO010000521">
    <property type="protein sequence ID" value="KAF8766071.1"/>
    <property type="molecule type" value="Genomic_DNA"/>
</dbReference>
<accession>A0A835FPX2</accession>
<sequence length="211" mass="23573">MSMTAAEVTVSAAAATAAAPKCHMFKIEGYKRIKTMYGNGRSIDSCCFEAGGHTWRIQLFPDGSRPENAGFISVVLKLEDSATGKDIDDVVVEYKFSLVCHGNMLWRRTCSKAYTATFNKHRRVLGCSQLIRREDLERSAFLGDDCLAVRCDIAVLNNPIDVKEQTAQPRDLERLGVVCECKDETCKSPHYRGAMSFREALVKLFLGCFHF</sequence>
<dbReference type="Proteomes" id="UP000636709">
    <property type="component" value="Unassembled WGS sequence"/>
</dbReference>
<dbReference type="InterPro" id="IPR008974">
    <property type="entry name" value="TRAF-like"/>
</dbReference>
<dbReference type="OrthoDB" id="695809at2759"/>
<evidence type="ECO:0000313" key="2">
    <source>
        <dbReference type="EMBL" id="KAF8766071.1"/>
    </source>
</evidence>
<keyword evidence="3" id="KW-1185">Reference proteome</keyword>
<evidence type="ECO:0000313" key="3">
    <source>
        <dbReference type="Proteomes" id="UP000636709"/>
    </source>
</evidence>
<dbReference type="AlphaFoldDB" id="A0A835FPX2"/>
<gene>
    <name evidence="2" type="ORF">HU200_007919</name>
</gene>
<dbReference type="InterPro" id="IPR045005">
    <property type="entry name" value="BPM1-6"/>
</dbReference>
<protein>
    <recommendedName>
        <fullName evidence="1">MATH domain-containing protein</fullName>
    </recommendedName>
</protein>
<dbReference type="Gene3D" id="2.60.210.10">
    <property type="entry name" value="Apoptosis, Tumor Necrosis Factor Receptor Associated Protein 2, Chain A"/>
    <property type="match status" value="1"/>
</dbReference>
<dbReference type="PANTHER" id="PTHR26379">
    <property type="entry name" value="BTB/POZ AND MATH DOMAIN-CONTAINING PROTEIN 1"/>
    <property type="match status" value="1"/>
</dbReference>
<dbReference type="SMART" id="SM00061">
    <property type="entry name" value="MATH"/>
    <property type="match status" value="1"/>
</dbReference>
<comment type="caution">
    <text evidence="2">The sequence shown here is derived from an EMBL/GenBank/DDBJ whole genome shotgun (WGS) entry which is preliminary data.</text>
</comment>
<dbReference type="InterPro" id="IPR002083">
    <property type="entry name" value="MATH/TRAF_dom"/>
</dbReference>
<feature type="domain" description="MATH" evidence="1">
    <location>
        <begin position="20"/>
        <end position="153"/>
    </location>
</feature>
<dbReference type="SUPFAM" id="SSF49599">
    <property type="entry name" value="TRAF domain-like"/>
    <property type="match status" value="1"/>
</dbReference>
<dbReference type="Pfam" id="PF22486">
    <property type="entry name" value="MATH_2"/>
    <property type="match status" value="1"/>
</dbReference>
<name>A0A835FPX2_9POAL</name>
<dbReference type="PANTHER" id="PTHR26379:SF468">
    <property type="entry name" value="MATH DOMAIN CONTAINING PROTEIN"/>
    <property type="match status" value="1"/>
</dbReference>
<proteinExistence type="predicted"/>
<evidence type="ECO:0000259" key="1">
    <source>
        <dbReference type="PROSITE" id="PS50144"/>
    </source>
</evidence>
<dbReference type="GO" id="GO:0016567">
    <property type="term" value="P:protein ubiquitination"/>
    <property type="evidence" value="ECO:0007669"/>
    <property type="project" value="InterPro"/>
</dbReference>